<proteinExistence type="predicted"/>
<name>A0A8D8EUU5_CULPI</name>
<accession>A0A8D8EUU5</accession>
<dbReference type="AlphaFoldDB" id="A0A8D8EUU5"/>
<organism evidence="1">
    <name type="scientific">Culex pipiens</name>
    <name type="common">House mosquito</name>
    <dbReference type="NCBI Taxonomy" id="7175"/>
    <lineage>
        <taxon>Eukaryota</taxon>
        <taxon>Metazoa</taxon>
        <taxon>Ecdysozoa</taxon>
        <taxon>Arthropoda</taxon>
        <taxon>Hexapoda</taxon>
        <taxon>Insecta</taxon>
        <taxon>Pterygota</taxon>
        <taxon>Neoptera</taxon>
        <taxon>Endopterygota</taxon>
        <taxon>Diptera</taxon>
        <taxon>Nematocera</taxon>
        <taxon>Culicoidea</taxon>
        <taxon>Culicidae</taxon>
        <taxon>Culicinae</taxon>
        <taxon>Culicini</taxon>
        <taxon>Culex</taxon>
        <taxon>Culex</taxon>
    </lineage>
</organism>
<dbReference type="EMBL" id="HBUE01008184">
    <property type="protein sequence ID" value="CAG6447028.1"/>
    <property type="molecule type" value="Transcribed_RNA"/>
</dbReference>
<sequence length="108" mass="12551">MREAKRENERDEKNVRVRIEVGKYISLVVRFGTETCVFTSVRKTDRKYWSEILCREPGSRQWRGSVSRAYAMSFRGVLFAARSKGELNVCVDCVLFSFSRVVKKCDGK</sequence>
<reference evidence="1" key="1">
    <citation type="submission" date="2021-05" db="EMBL/GenBank/DDBJ databases">
        <authorList>
            <person name="Alioto T."/>
            <person name="Alioto T."/>
            <person name="Gomez Garrido J."/>
        </authorList>
    </citation>
    <scope>NUCLEOTIDE SEQUENCE</scope>
</reference>
<evidence type="ECO:0000313" key="1">
    <source>
        <dbReference type="EMBL" id="CAG6447028.1"/>
    </source>
</evidence>
<protein>
    <submittedName>
        <fullName evidence="1">(northern house mosquito) hypothetical protein</fullName>
    </submittedName>
</protein>